<dbReference type="PANTHER" id="PTHR10695:SF46">
    <property type="entry name" value="BIFUNCTIONAL COENZYME A SYNTHASE-RELATED"/>
    <property type="match status" value="1"/>
</dbReference>
<evidence type="ECO:0000256" key="5">
    <source>
        <dbReference type="HAMAP-Rule" id="MF_00376"/>
    </source>
</evidence>
<evidence type="ECO:0000256" key="1">
    <source>
        <dbReference type="ARBA" id="ARBA00009018"/>
    </source>
</evidence>
<dbReference type="EMBL" id="JAVDXQ010000004">
    <property type="protein sequence ID" value="MDR7297974.1"/>
    <property type="molecule type" value="Genomic_DNA"/>
</dbReference>
<reference evidence="7 8" key="1">
    <citation type="submission" date="2023-07" db="EMBL/GenBank/DDBJ databases">
        <title>Sorghum-associated microbial communities from plants grown in Nebraska, USA.</title>
        <authorList>
            <person name="Schachtman D."/>
        </authorList>
    </citation>
    <scope>NUCLEOTIDE SEQUENCE [LARGE SCALE GENOMIC DNA]</scope>
    <source>
        <strain evidence="7 8">BE310</strain>
    </source>
</reference>
<dbReference type="PANTHER" id="PTHR10695">
    <property type="entry name" value="DEPHOSPHO-COA KINASE-RELATED"/>
    <property type="match status" value="1"/>
</dbReference>
<comment type="caution">
    <text evidence="7">The sequence shown here is derived from an EMBL/GenBank/DDBJ whole genome shotgun (WGS) entry which is preliminary data.</text>
</comment>
<evidence type="ECO:0000313" key="7">
    <source>
        <dbReference type="EMBL" id="MDR7297974.1"/>
    </source>
</evidence>
<name>A0ABU1ZBI0_9BURK</name>
<feature type="binding site" evidence="5">
    <location>
        <begin position="10"/>
        <end position="15"/>
    </location>
    <ligand>
        <name>ATP</name>
        <dbReference type="ChEBI" id="CHEBI:30616"/>
    </ligand>
</feature>
<evidence type="ECO:0000256" key="3">
    <source>
        <dbReference type="ARBA" id="ARBA00022840"/>
    </source>
</evidence>
<dbReference type="Pfam" id="PF01121">
    <property type="entry name" value="CoaE"/>
    <property type="match status" value="1"/>
</dbReference>
<dbReference type="PROSITE" id="PS51219">
    <property type="entry name" value="DPCK"/>
    <property type="match status" value="1"/>
</dbReference>
<comment type="similarity">
    <text evidence="1 5">Belongs to the CoaE family.</text>
</comment>
<dbReference type="Gene3D" id="3.40.50.300">
    <property type="entry name" value="P-loop containing nucleotide triphosphate hydrolases"/>
    <property type="match status" value="1"/>
</dbReference>
<keyword evidence="2 5" id="KW-0547">Nucleotide-binding</keyword>
<comment type="pathway">
    <text evidence="5">Cofactor biosynthesis; coenzyme A biosynthesis; CoA from (R)-pantothenate: step 5/5.</text>
</comment>
<evidence type="ECO:0000256" key="2">
    <source>
        <dbReference type="ARBA" id="ARBA00022741"/>
    </source>
</evidence>
<protein>
    <recommendedName>
        <fullName evidence="5 6">Dephospho-CoA kinase</fullName>
        <ecNumber evidence="5 6">2.7.1.24</ecNumber>
    </recommendedName>
    <alternativeName>
        <fullName evidence="5">Dephosphocoenzyme A kinase</fullName>
    </alternativeName>
</protein>
<sequence length="202" mass="21241">MRVGLTGGIGSGKSTVAGFLREAGAVVVDTDAISRGLTLAGGAAMPAIAQAFGAAFVSTDGALDRERMRALAFSDASAKRRLESILHPLITTEALAQAEAAAGAPLIVFDVPLLVESGRWRPRVARVLVIDCSTETQFARVLQRPGWTHERIEGALAAQASRQTRRAAADAVLWNDGIALVTLRNQVLMLAARWGCETIAAP</sequence>
<comment type="function">
    <text evidence="5">Catalyzes the phosphorylation of the 3'-hydroxyl group of dephosphocoenzyme A to form coenzyme A.</text>
</comment>
<organism evidence="7 8">
    <name type="scientific">Pelomonas aquatica</name>
    <dbReference type="NCBI Taxonomy" id="431058"/>
    <lineage>
        <taxon>Bacteria</taxon>
        <taxon>Pseudomonadati</taxon>
        <taxon>Pseudomonadota</taxon>
        <taxon>Betaproteobacteria</taxon>
        <taxon>Burkholderiales</taxon>
        <taxon>Sphaerotilaceae</taxon>
        <taxon>Roseateles</taxon>
    </lineage>
</organism>
<dbReference type="EC" id="2.7.1.24" evidence="5 6"/>
<keyword evidence="5 7" id="KW-0808">Transferase</keyword>
<evidence type="ECO:0000256" key="4">
    <source>
        <dbReference type="ARBA" id="ARBA00022993"/>
    </source>
</evidence>
<gene>
    <name evidence="5" type="primary">coaE</name>
    <name evidence="7" type="ORF">J2X16_003323</name>
</gene>
<proteinExistence type="inferred from homology"/>
<evidence type="ECO:0000313" key="8">
    <source>
        <dbReference type="Proteomes" id="UP001180536"/>
    </source>
</evidence>
<dbReference type="InterPro" id="IPR027417">
    <property type="entry name" value="P-loop_NTPase"/>
</dbReference>
<dbReference type="HAMAP" id="MF_00376">
    <property type="entry name" value="Dephospho_CoA_kinase"/>
    <property type="match status" value="1"/>
</dbReference>
<keyword evidence="5" id="KW-0963">Cytoplasm</keyword>
<dbReference type="CDD" id="cd02022">
    <property type="entry name" value="DPCK"/>
    <property type="match status" value="1"/>
</dbReference>
<keyword evidence="4 5" id="KW-0173">Coenzyme A biosynthesis</keyword>
<dbReference type="SUPFAM" id="SSF52540">
    <property type="entry name" value="P-loop containing nucleoside triphosphate hydrolases"/>
    <property type="match status" value="1"/>
</dbReference>
<keyword evidence="3 5" id="KW-0067">ATP-binding</keyword>
<keyword evidence="5 7" id="KW-0418">Kinase</keyword>
<dbReference type="InterPro" id="IPR001977">
    <property type="entry name" value="Depp_CoAkinase"/>
</dbReference>
<dbReference type="GO" id="GO:0004140">
    <property type="term" value="F:dephospho-CoA kinase activity"/>
    <property type="evidence" value="ECO:0007669"/>
    <property type="project" value="UniProtKB-EC"/>
</dbReference>
<keyword evidence="8" id="KW-1185">Reference proteome</keyword>
<evidence type="ECO:0000256" key="6">
    <source>
        <dbReference type="NCBIfam" id="TIGR00152"/>
    </source>
</evidence>
<dbReference type="NCBIfam" id="TIGR00152">
    <property type="entry name" value="dephospho-CoA kinase"/>
    <property type="match status" value="1"/>
</dbReference>
<comment type="subcellular location">
    <subcellularLocation>
        <location evidence="5">Cytoplasm</location>
    </subcellularLocation>
</comment>
<accession>A0ABU1ZBI0</accession>
<dbReference type="RefSeq" id="WP_056874224.1">
    <property type="nucleotide sequence ID" value="NZ_JAVDXQ010000004.1"/>
</dbReference>
<comment type="catalytic activity">
    <reaction evidence="5">
        <text>3'-dephospho-CoA + ATP = ADP + CoA + H(+)</text>
        <dbReference type="Rhea" id="RHEA:18245"/>
        <dbReference type="ChEBI" id="CHEBI:15378"/>
        <dbReference type="ChEBI" id="CHEBI:30616"/>
        <dbReference type="ChEBI" id="CHEBI:57287"/>
        <dbReference type="ChEBI" id="CHEBI:57328"/>
        <dbReference type="ChEBI" id="CHEBI:456216"/>
        <dbReference type="EC" id="2.7.1.24"/>
    </reaction>
</comment>
<dbReference type="Proteomes" id="UP001180536">
    <property type="component" value="Unassembled WGS sequence"/>
</dbReference>